<evidence type="ECO:0000256" key="4">
    <source>
        <dbReference type="ARBA" id="ARBA00023098"/>
    </source>
</evidence>
<dbReference type="EMBL" id="BAABHA010000015">
    <property type="protein sequence ID" value="GAA4392898.1"/>
    <property type="molecule type" value="Genomic_DNA"/>
</dbReference>
<dbReference type="PANTHER" id="PTHR37323">
    <property type="entry name" value="GCN5-RELATED N-ACETYLTRANSFERASE"/>
    <property type="match status" value="1"/>
</dbReference>
<keyword evidence="2" id="KW-0444">Lipid biosynthesis</keyword>
<comment type="pathway">
    <text evidence="1">Lipid metabolism.</text>
</comment>
<name>A0ABP8JM12_9BACT</name>
<comment type="caution">
    <text evidence="7">The sequence shown here is derived from an EMBL/GenBank/DDBJ whole genome shotgun (WGS) entry which is preliminary data.</text>
</comment>
<dbReference type="GO" id="GO:0016746">
    <property type="term" value="F:acyltransferase activity"/>
    <property type="evidence" value="ECO:0007669"/>
    <property type="project" value="UniProtKB-KW"/>
</dbReference>
<proteinExistence type="predicted"/>
<evidence type="ECO:0000256" key="1">
    <source>
        <dbReference type="ARBA" id="ARBA00005189"/>
    </source>
</evidence>
<evidence type="ECO:0000313" key="7">
    <source>
        <dbReference type="EMBL" id="GAA4392898.1"/>
    </source>
</evidence>
<reference evidence="8" key="1">
    <citation type="journal article" date="2019" name="Int. J. Syst. Evol. Microbiol.">
        <title>The Global Catalogue of Microorganisms (GCM) 10K type strain sequencing project: providing services to taxonomists for standard genome sequencing and annotation.</title>
        <authorList>
            <consortium name="The Broad Institute Genomics Platform"/>
            <consortium name="The Broad Institute Genome Sequencing Center for Infectious Disease"/>
            <person name="Wu L."/>
            <person name="Ma J."/>
        </authorList>
    </citation>
    <scope>NUCLEOTIDE SEQUENCE [LARGE SCALE GENOMIC DNA]</scope>
    <source>
        <strain evidence="8">JCM 17924</strain>
    </source>
</reference>
<keyword evidence="8" id="KW-1185">Reference proteome</keyword>
<feature type="domain" description="Putative acyltransferase ACT14924-like acyltransferase" evidence="6">
    <location>
        <begin position="49"/>
        <end position="267"/>
    </location>
</feature>
<dbReference type="RefSeq" id="WP_345227784.1">
    <property type="nucleotide sequence ID" value="NZ_BAABHA010000015.1"/>
</dbReference>
<dbReference type="Pfam" id="PF19576">
    <property type="entry name" value="Acyltransf_2"/>
    <property type="match status" value="1"/>
</dbReference>
<dbReference type="Proteomes" id="UP001500454">
    <property type="component" value="Unassembled WGS sequence"/>
</dbReference>
<dbReference type="PANTHER" id="PTHR37323:SF1">
    <property type="entry name" value="L-ORNITHINE N(ALPHA)-ACYLTRANSFERASE"/>
    <property type="match status" value="1"/>
</dbReference>
<dbReference type="InterPro" id="IPR016181">
    <property type="entry name" value="Acyl_CoA_acyltransferase"/>
</dbReference>
<keyword evidence="5 7" id="KW-0012">Acyltransferase</keyword>
<evidence type="ECO:0000313" key="8">
    <source>
        <dbReference type="Proteomes" id="UP001500454"/>
    </source>
</evidence>
<sequence>MDLLSASGLPLPPSFGPRSRAVLGPVFQPVLQQFARLRELQQLYDQAHTLTGLEFVAAILEHLHITLEYDAAELRRIPTSGAFVAVANHPCGMLDGLVLLHVLGQVRPEIRAVANELLAPLLPQLHQQFVLVQPNANQAPRNVPGLRRLLRYLNNDVPLLLFPAGEVAHRPVPFRPASDSTWNPTSGKLMAAARVPVLPIWISGQNSASFSWLGLMHPLLRTARLPAELLNKRGQTVRVRIGTPVTAAELHGVPAKVRMPYLRARVYALGTPGTAAGNEASLAALVAPPAPAVVAETSAALLEADLATLRPSRRLLSCQNWEVYVAKSGEIPHVLREIGRLRELTFRREGEGTQQATDLDRYDTYYRHLFLYDRAARRLVGAYRIGPGRSILAQHGKRGFYLHSLFRMRSELRPVLEQSVELGRSFIREEYQRQPLPLALLWKGIAAYLQAHPEYRYLIGPVSISNRFSAVSKAIMVEFIRRHCFDAALAAYVRPRKQFRYRPLDAAEAPAVLQAGLDSVEALNRLVAGIEPGGSGVPVLLRQYLRQNARFIGFNLDPAFSNALDGFLVLDARELPTRTHRLLERYQSA</sequence>
<keyword evidence="4" id="KW-0443">Lipid metabolism</keyword>
<organism evidence="7 8">
    <name type="scientific">Hymenobacter koreensis</name>
    <dbReference type="NCBI Taxonomy" id="1084523"/>
    <lineage>
        <taxon>Bacteria</taxon>
        <taxon>Pseudomonadati</taxon>
        <taxon>Bacteroidota</taxon>
        <taxon>Cytophagia</taxon>
        <taxon>Cytophagales</taxon>
        <taxon>Hymenobacteraceae</taxon>
        <taxon>Hymenobacter</taxon>
    </lineage>
</organism>
<accession>A0ABP8JM12</accession>
<protein>
    <submittedName>
        <fullName evidence="7">Lysophospholipid acyltransferase family protein</fullName>
    </submittedName>
</protein>
<gene>
    <name evidence="7" type="ORF">GCM10023186_43910</name>
</gene>
<evidence type="ECO:0000256" key="5">
    <source>
        <dbReference type="ARBA" id="ARBA00023315"/>
    </source>
</evidence>
<evidence type="ECO:0000259" key="6">
    <source>
        <dbReference type="Pfam" id="PF19576"/>
    </source>
</evidence>
<evidence type="ECO:0000256" key="3">
    <source>
        <dbReference type="ARBA" id="ARBA00022679"/>
    </source>
</evidence>
<dbReference type="InterPro" id="IPR045746">
    <property type="entry name" value="ACT14924-like_Acyltransf_dom"/>
</dbReference>
<dbReference type="SUPFAM" id="SSF55729">
    <property type="entry name" value="Acyl-CoA N-acyltransferases (Nat)"/>
    <property type="match status" value="1"/>
</dbReference>
<dbReference type="Pfam" id="PF13444">
    <property type="entry name" value="Acetyltransf_5"/>
    <property type="match status" value="1"/>
</dbReference>
<keyword evidence="3" id="KW-0808">Transferase</keyword>
<evidence type="ECO:0000256" key="2">
    <source>
        <dbReference type="ARBA" id="ARBA00022516"/>
    </source>
</evidence>
<dbReference type="InterPro" id="IPR052351">
    <property type="entry name" value="Ornithine_N-alpha-AT"/>
</dbReference>
<dbReference type="Gene3D" id="3.40.630.30">
    <property type="match status" value="1"/>
</dbReference>